<keyword evidence="2" id="KW-1185">Reference proteome</keyword>
<proteinExistence type="predicted"/>
<dbReference type="Proteomes" id="UP000805193">
    <property type="component" value="Unassembled WGS sequence"/>
</dbReference>
<gene>
    <name evidence="1" type="ORF">HPB47_017037</name>
</gene>
<protein>
    <submittedName>
        <fullName evidence="1">Uncharacterized protein</fullName>
    </submittedName>
</protein>
<reference evidence="1 2" key="1">
    <citation type="journal article" date="2020" name="Cell">
        <title>Large-Scale Comparative Analyses of Tick Genomes Elucidate Their Genetic Diversity and Vector Capacities.</title>
        <authorList>
            <consortium name="Tick Genome and Microbiome Consortium (TIGMIC)"/>
            <person name="Jia N."/>
            <person name="Wang J."/>
            <person name="Shi W."/>
            <person name="Du L."/>
            <person name="Sun Y."/>
            <person name="Zhan W."/>
            <person name="Jiang J.F."/>
            <person name="Wang Q."/>
            <person name="Zhang B."/>
            <person name="Ji P."/>
            <person name="Bell-Sakyi L."/>
            <person name="Cui X.M."/>
            <person name="Yuan T.T."/>
            <person name="Jiang B.G."/>
            <person name="Yang W.F."/>
            <person name="Lam T.T."/>
            <person name="Chang Q.C."/>
            <person name="Ding S.J."/>
            <person name="Wang X.J."/>
            <person name="Zhu J.G."/>
            <person name="Ruan X.D."/>
            <person name="Zhao L."/>
            <person name="Wei J.T."/>
            <person name="Ye R.Z."/>
            <person name="Que T.C."/>
            <person name="Du C.H."/>
            <person name="Zhou Y.H."/>
            <person name="Cheng J.X."/>
            <person name="Dai P.F."/>
            <person name="Guo W.B."/>
            <person name="Han X.H."/>
            <person name="Huang E.J."/>
            <person name="Li L.F."/>
            <person name="Wei W."/>
            <person name="Gao Y.C."/>
            <person name="Liu J.Z."/>
            <person name="Shao H.Z."/>
            <person name="Wang X."/>
            <person name="Wang C.C."/>
            <person name="Yang T.C."/>
            <person name="Huo Q.B."/>
            <person name="Li W."/>
            <person name="Chen H.Y."/>
            <person name="Chen S.E."/>
            <person name="Zhou L.G."/>
            <person name="Ni X.B."/>
            <person name="Tian J.H."/>
            <person name="Sheng Y."/>
            <person name="Liu T."/>
            <person name="Pan Y.S."/>
            <person name="Xia L.Y."/>
            <person name="Li J."/>
            <person name="Zhao F."/>
            <person name="Cao W.C."/>
        </authorList>
    </citation>
    <scope>NUCLEOTIDE SEQUENCE [LARGE SCALE GENOMIC DNA]</scope>
    <source>
        <strain evidence="1">Iper-2018</strain>
    </source>
</reference>
<evidence type="ECO:0000313" key="1">
    <source>
        <dbReference type="EMBL" id="KAG0438382.1"/>
    </source>
</evidence>
<name>A0AC60QT25_IXOPE</name>
<accession>A0AC60QT25</accession>
<dbReference type="EMBL" id="JABSTQ010005873">
    <property type="protein sequence ID" value="KAG0438382.1"/>
    <property type="molecule type" value="Genomic_DNA"/>
</dbReference>
<sequence>MFMEAGVSAYKCTSCIRRSPQTTDIEEVNVMTNVEAETANTSTVSGELLPSEAVLMFTNILNKLDLLVTEVKCLRADFESLRSELSQIRKCLPSMKKTPTVPPTNHAAVASSHSSAFPPVMSAPGTLGHPSSSAPSASNFSERHGALSQQASVPYEGTVGDKGPRTCELRLKRIALPSAVELLEHRTGPGQPKSPSPARPAGRARAG</sequence>
<comment type="caution">
    <text evidence="1">The sequence shown here is derived from an EMBL/GenBank/DDBJ whole genome shotgun (WGS) entry which is preliminary data.</text>
</comment>
<evidence type="ECO:0000313" key="2">
    <source>
        <dbReference type="Proteomes" id="UP000805193"/>
    </source>
</evidence>
<organism evidence="1 2">
    <name type="scientific">Ixodes persulcatus</name>
    <name type="common">Taiga tick</name>
    <dbReference type="NCBI Taxonomy" id="34615"/>
    <lineage>
        <taxon>Eukaryota</taxon>
        <taxon>Metazoa</taxon>
        <taxon>Ecdysozoa</taxon>
        <taxon>Arthropoda</taxon>
        <taxon>Chelicerata</taxon>
        <taxon>Arachnida</taxon>
        <taxon>Acari</taxon>
        <taxon>Parasitiformes</taxon>
        <taxon>Ixodida</taxon>
        <taxon>Ixodoidea</taxon>
        <taxon>Ixodidae</taxon>
        <taxon>Ixodinae</taxon>
        <taxon>Ixodes</taxon>
    </lineage>
</organism>